<reference evidence="2 3" key="1">
    <citation type="submission" date="2019-06" db="EMBL/GenBank/DDBJ databases">
        <title>Sorghum-associated microbial communities from plants grown in Nebraska, USA.</title>
        <authorList>
            <person name="Schachtman D."/>
        </authorList>
    </citation>
    <scope>NUCLEOTIDE SEQUENCE [LARGE SCALE GENOMIC DNA]</scope>
    <source>
        <strain evidence="2 3">T529</strain>
    </source>
</reference>
<evidence type="ECO:0000313" key="3">
    <source>
        <dbReference type="Proteomes" id="UP000319722"/>
    </source>
</evidence>
<name>A0A561BGK7_9BURK</name>
<dbReference type="RefSeq" id="WP_209535074.1">
    <property type="nucleotide sequence ID" value="NZ_VIVL01000008.1"/>
</dbReference>
<evidence type="ECO:0000256" key="1">
    <source>
        <dbReference type="SAM" id="SignalP"/>
    </source>
</evidence>
<gene>
    <name evidence="2" type="ORF">FB547_10858</name>
</gene>
<dbReference type="AlphaFoldDB" id="A0A561BGK7"/>
<proteinExistence type="predicted"/>
<dbReference type="EMBL" id="VIVL01000008">
    <property type="protein sequence ID" value="TWD78003.1"/>
    <property type="molecule type" value="Genomic_DNA"/>
</dbReference>
<dbReference type="InterPro" id="IPR019613">
    <property type="entry name" value="DUF4198"/>
</dbReference>
<feature type="chain" id="PRO_5022123463" evidence="1">
    <location>
        <begin position="24"/>
        <end position="275"/>
    </location>
</feature>
<dbReference type="Proteomes" id="UP000319722">
    <property type="component" value="Unassembled WGS sequence"/>
</dbReference>
<sequence length="275" mass="30164">MNFLRRAGVLTLAGCLAALPVQAHFQTLYVQESTLERGTDLEFALVFTHPFQGGPTMPMAEPRSFSVTTYRAGAEPVKTDLKKYLRPVEWKAGGRRAAAFRASIPREVVRSLGDHVFVLEPEPYLETEEDLYIQQFTKVVVNVGGVPSGWANTQGLPVEIQPLTRPYGIWTGGVFRAIVLSDGKPVPFARVEIEYLNHPVDLKTGAFGRKAHVTAPHAAYERLSVVADTEGVIAVGLPKAGWWGIAALDIGTARSHKGKTMSQDAVLWVQVKDMK</sequence>
<feature type="signal peptide" evidence="1">
    <location>
        <begin position="1"/>
        <end position="23"/>
    </location>
</feature>
<protein>
    <submittedName>
        <fullName evidence="2">Cobalt/nickel transport protein</fullName>
    </submittedName>
</protein>
<evidence type="ECO:0000313" key="2">
    <source>
        <dbReference type="EMBL" id="TWD78003.1"/>
    </source>
</evidence>
<comment type="caution">
    <text evidence="2">The sequence shown here is derived from an EMBL/GenBank/DDBJ whole genome shotgun (WGS) entry which is preliminary data.</text>
</comment>
<accession>A0A561BGK7</accession>
<organism evidence="2 3">
    <name type="scientific">Variovorax beijingensis</name>
    <dbReference type="NCBI Taxonomy" id="2496117"/>
    <lineage>
        <taxon>Bacteria</taxon>
        <taxon>Pseudomonadati</taxon>
        <taxon>Pseudomonadota</taxon>
        <taxon>Betaproteobacteria</taxon>
        <taxon>Burkholderiales</taxon>
        <taxon>Comamonadaceae</taxon>
        <taxon>Variovorax</taxon>
    </lineage>
</organism>
<keyword evidence="1" id="KW-0732">Signal</keyword>
<dbReference type="Pfam" id="PF10670">
    <property type="entry name" value="DUF4198"/>
    <property type="match status" value="1"/>
</dbReference>